<keyword evidence="2" id="KW-1185">Reference proteome</keyword>
<reference evidence="2" key="1">
    <citation type="submission" date="2016-10" db="EMBL/GenBank/DDBJ databases">
        <authorList>
            <person name="Varghese N."/>
            <person name="Submissions S."/>
        </authorList>
    </citation>
    <scope>NUCLEOTIDE SEQUENCE [LARGE SCALE GENOMIC DNA]</scope>
    <source>
        <strain evidence="2">DSM 22361</strain>
    </source>
</reference>
<evidence type="ECO:0000313" key="1">
    <source>
        <dbReference type="EMBL" id="SEG40347.1"/>
    </source>
</evidence>
<organism evidence="1 2">
    <name type="scientific">Sphingobacterium lactis</name>
    <dbReference type="NCBI Taxonomy" id="797291"/>
    <lineage>
        <taxon>Bacteria</taxon>
        <taxon>Pseudomonadati</taxon>
        <taxon>Bacteroidota</taxon>
        <taxon>Sphingobacteriia</taxon>
        <taxon>Sphingobacteriales</taxon>
        <taxon>Sphingobacteriaceae</taxon>
        <taxon>Sphingobacterium</taxon>
    </lineage>
</organism>
<sequence length="437" mass="49723">MAREIYETKRKALKINLNADIYGTFAEIGAGQEVARNFFEAGAASGTIAKTISAYDMAFSDAIYGVEESGRYVSRTRLNKMLVHEYELLTERLHGEKYCNKKFFAFADTVTTLNFTKTNEPHGWIGIRFQHEVDGPTNDIVIHVRLLDSDNRLQTKVLGILGVNLVFAAFYYAENPQTMIESLVDNLSVGSVEIDLVKVSGPLFESANERLLNLYLIAKGFSKAAIFKPDGKAAQIKDYLYKKNIIILRTKYRQKSNPNFDLFNLAVEEFKKNTGAIPEDTVVLIEVLMGNVLDENSSITDEDLIYFAERAEYLCSTGNNIMVSNFRRNNHLAEFVQTLRPKHIGIATNVSNLKNIFNSDNYNKENYTNELLTYISGMFSKNVKLYAYPYLDKKNEKIVTTKNMPVSPEAKPLFDFLISNRYIVDIENYDEKFVKTV</sequence>
<dbReference type="OrthoDB" id="179386at2"/>
<name>A0A1H5ZXD7_9SPHI</name>
<dbReference type="Proteomes" id="UP000236731">
    <property type="component" value="Unassembled WGS sequence"/>
</dbReference>
<dbReference type="RefSeq" id="WP_103906635.1">
    <property type="nucleotide sequence ID" value="NZ_CP049246.1"/>
</dbReference>
<evidence type="ECO:0000313" key="2">
    <source>
        <dbReference type="Proteomes" id="UP000236731"/>
    </source>
</evidence>
<dbReference type="EMBL" id="FNUT01000007">
    <property type="protein sequence ID" value="SEG40347.1"/>
    <property type="molecule type" value="Genomic_DNA"/>
</dbReference>
<accession>A0A1H5ZXD7</accession>
<gene>
    <name evidence="1" type="ORF">SAMN05421877_107206</name>
</gene>
<evidence type="ECO:0008006" key="3">
    <source>
        <dbReference type="Google" id="ProtNLM"/>
    </source>
</evidence>
<protein>
    <recommendedName>
        <fullName evidence="3">Nicotinamide mononucleotide adenylyltransferase</fullName>
    </recommendedName>
</protein>
<dbReference type="AlphaFoldDB" id="A0A1H5ZXD7"/>
<proteinExistence type="predicted"/>